<dbReference type="Proteomes" id="UP000238956">
    <property type="component" value="Chromosome"/>
</dbReference>
<evidence type="ECO:0000256" key="1">
    <source>
        <dbReference type="SAM" id="Phobius"/>
    </source>
</evidence>
<dbReference type="EMBL" id="CP025536">
    <property type="protein sequence ID" value="AUW97395.1"/>
    <property type="molecule type" value="Genomic_DNA"/>
</dbReference>
<keyword evidence="3" id="KW-1185">Reference proteome</keyword>
<dbReference type="Pfam" id="PF07006">
    <property type="entry name" value="DUF1310"/>
    <property type="match status" value="1"/>
</dbReference>
<name>A0A2L0D6G4_9STRE</name>
<keyword evidence="1" id="KW-1133">Transmembrane helix</keyword>
<evidence type="ECO:0000313" key="2">
    <source>
        <dbReference type="EMBL" id="AUW97395.1"/>
    </source>
</evidence>
<dbReference type="OrthoDB" id="2226357at2"/>
<dbReference type="KEGG" id="splr:C0J00_09930"/>
<proteinExistence type="predicted"/>
<dbReference type="AlphaFoldDB" id="A0A2L0D6G4"/>
<accession>A0A2L0D6G4</accession>
<keyword evidence="1" id="KW-0812">Transmembrane</keyword>
<organism evidence="2 3">
    <name type="scientific">Streptococcus pluranimalium</name>
    <dbReference type="NCBI Taxonomy" id="82348"/>
    <lineage>
        <taxon>Bacteria</taxon>
        <taxon>Bacillati</taxon>
        <taxon>Bacillota</taxon>
        <taxon>Bacilli</taxon>
        <taxon>Lactobacillales</taxon>
        <taxon>Streptococcaceae</taxon>
        <taxon>Streptococcus</taxon>
    </lineage>
</organism>
<feature type="transmembrane region" description="Helical" evidence="1">
    <location>
        <begin position="6"/>
        <end position="25"/>
    </location>
</feature>
<protein>
    <recommendedName>
        <fullName evidence="4">DUF1310 domain-containing protein</fullName>
    </recommendedName>
</protein>
<dbReference type="RefSeq" id="WP_104968699.1">
    <property type="nucleotide sequence ID" value="NZ_CP025536.1"/>
</dbReference>
<dbReference type="GeneID" id="98394225"/>
<keyword evidence="1" id="KW-0472">Membrane</keyword>
<dbReference type="InterPro" id="IPR010738">
    <property type="entry name" value="DUF1310"/>
</dbReference>
<evidence type="ECO:0008006" key="4">
    <source>
        <dbReference type="Google" id="ProtNLM"/>
    </source>
</evidence>
<reference evidence="2 3" key="1">
    <citation type="submission" date="2017-12" db="EMBL/GenBank/DDBJ databases">
        <authorList>
            <person name="Hurst M.R.H."/>
        </authorList>
    </citation>
    <scope>NUCLEOTIDE SEQUENCE [LARGE SCALE GENOMIC DNA]</scope>
    <source>
        <strain evidence="2 3">TH11417</strain>
    </source>
</reference>
<evidence type="ECO:0000313" key="3">
    <source>
        <dbReference type="Proteomes" id="UP000238956"/>
    </source>
</evidence>
<sequence length="128" mass="14726">MSTKKSVYIIGLVLVVGIVLGGNKLKVKYEYNQMVEIVESREVKNLIEDDLKYFDKNALSNKGIIKEYYIDKKSIKKNPMGGLMFDIYVNNNLAYRVSYTLVNDLPDKKIHIGERGISKDLNTLFEEK</sequence>
<reference evidence="2 3" key="2">
    <citation type="submission" date="2018-02" db="EMBL/GenBank/DDBJ databases">
        <title>Whole genome sequencing analysis of Streptococcus pluranimalium isolated from cattle infected mastitis in China.</title>
        <authorList>
            <person name="Zhang J.-R."/>
            <person name="Hu G.-Z."/>
        </authorList>
    </citation>
    <scope>NUCLEOTIDE SEQUENCE [LARGE SCALE GENOMIC DNA]</scope>
    <source>
        <strain evidence="2 3">TH11417</strain>
    </source>
</reference>
<gene>
    <name evidence="2" type="ORF">C0J00_09930</name>
</gene>